<name>A0A655WNM3_VIBCL</name>
<dbReference type="EMBL" id="CWOW01000009">
    <property type="protein sequence ID" value="CSA63073.1"/>
    <property type="molecule type" value="Genomic_DNA"/>
</dbReference>
<dbReference type="AlphaFoldDB" id="A0A655WNM3"/>
<dbReference type="Proteomes" id="UP000044806">
    <property type="component" value="Unassembled WGS sequence"/>
</dbReference>
<reference evidence="1 2" key="1">
    <citation type="submission" date="2015-07" db="EMBL/GenBank/DDBJ databases">
        <authorList>
            <consortium name="Pathogen Informatics"/>
        </authorList>
    </citation>
    <scope>NUCLEOTIDE SEQUENCE [LARGE SCALE GENOMIC DNA]</scope>
    <source>
        <strain evidence="1 2">A51</strain>
    </source>
</reference>
<sequence length="57" mass="6410">MRMNDDTGVAMAEAIKWDLEGKAVPLVYSGDFEVVTKQDSAARISELKARAFRYSDR</sequence>
<organism evidence="1 2">
    <name type="scientific">Vibrio cholerae</name>
    <dbReference type="NCBI Taxonomy" id="666"/>
    <lineage>
        <taxon>Bacteria</taxon>
        <taxon>Pseudomonadati</taxon>
        <taxon>Pseudomonadota</taxon>
        <taxon>Gammaproteobacteria</taxon>
        <taxon>Vibrionales</taxon>
        <taxon>Vibrionaceae</taxon>
        <taxon>Vibrio</taxon>
    </lineage>
</organism>
<protein>
    <submittedName>
        <fullName evidence="1">LuxP protein</fullName>
    </submittedName>
</protein>
<evidence type="ECO:0000313" key="1">
    <source>
        <dbReference type="EMBL" id="CSA63073.1"/>
    </source>
</evidence>
<proteinExistence type="predicted"/>
<dbReference type="InterPro" id="IPR028082">
    <property type="entry name" value="Peripla_BP_I"/>
</dbReference>
<evidence type="ECO:0000313" key="2">
    <source>
        <dbReference type="Proteomes" id="UP000044806"/>
    </source>
</evidence>
<accession>A0A655WNM3</accession>
<dbReference type="SUPFAM" id="SSF53822">
    <property type="entry name" value="Periplasmic binding protein-like I"/>
    <property type="match status" value="1"/>
</dbReference>
<dbReference type="Gene3D" id="3.40.50.2300">
    <property type="match status" value="1"/>
</dbReference>
<gene>
    <name evidence="1" type="primary">luxP_1</name>
    <name evidence="1" type="ORF">ERS013165_02060</name>
</gene>